<accession>F5XMZ3</accession>
<proteinExistence type="predicted"/>
<evidence type="ECO:0000313" key="3">
    <source>
        <dbReference type="Proteomes" id="UP000007947"/>
    </source>
</evidence>
<reference evidence="2 3" key="1">
    <citation type="submission" date="2011-05" db="EMBL/GenBank/DDBJ databases">
        <title>Whole genome sequence of Microlunatus phosphovorus NM-1.</title>
        <authorList>
            <person name="Hosoyama A."/>
            <person name="Sasaki K."/>
            <person name="Harada T."/>
            <person name="Igarashi R."/>
            <person name="Kawakoshi A."/>
            <person name="Sasagawa M."/>
            <person name="Fukada J."/>
            <person name="Nakamura S."/>
            <person name="Katano Y."/>
            <person name="Hanada S."/>
            <person name="Kamagata Y."/>
            <person name="Nakamura N."/>
            <person name="Yamazaki S."/>
            <person name="Fujita N."/>
        </authorList>
    </citation>
    <scope>NUCLEOTIDE SEQUENCE [LARGE SCALE GENOMIC DNA]</scope>
    <source>
        <strain evidence="3">ATCC 700054 / DSM 10555 / JCM 9379 / NBRC 101784 / NCIMB 13414 / VKM Ac-1990 / NM-1</strain>
    </source>
</reference>
<sequence length="54" mass="5838">MTPACRLPWAKPISGGESIRGDLERDKAAEDSRRLIGVSGMGRADVRAGQRVSR</sequence>
<dbReference type="EMBL" id="AP012204">
    <property type="protein sequence ID" value="BAK34066.1"/>
    <property type="molecule type" value="Genomic_DNA"/>
</dbReference>
<organism evidence="2 3">
    <name type="scientific">Microlunatus phosphovorus (strain ATCC 700054 / DSM 10555 / JCM 9379 / NBRC 101784 / NCIMB 13414 / VKM Ac-1990 / NM-1)</name>
    <dbReference type="NCBI Taxonomy" id="1032480"/>
    <lineage>
        <taxon>Bacteria</taxon>
        <taxon>Bacillati</taxon>
        <taxon>Actinomycetota</taxon>
        <taxon>Actinomycetes</taxon>
        <taxon>Propionibacteriales</taxon>
        <taxon>Propionibacteriaceae</taxon>
        <taxon>Microlunatus</taxon>
    </lineage>
</organism>
<gene>
    <name evidence="2" type="ordered locus">MLP_10520</name>
</gene>
<dbReference type="KEGG" id="mph:MLP_10520"/>
<evidence type="ECO:0000313" key="2">
    <source>
        <dbReference type="EMBL" id="BAK34066.1"/>
    </source>
</evidence>
<feature type="region of interest" description="Disordered" evidence="1">
    <location>
        <begin position="1"/>
        <end position="26"/>
    </location>
</feature>
<keyword evidence="3" id="KW-1185">Reference proteome</keyword>
<evidence type="ECO:0000256" key="1">
    <source>
        <dbReference type="SAM" id="MobiDB-lite"/>
    </source>
</evidence>
<dbReference type="HOGENOM" id="CLU_3045408_0_0_11"/>
<name>F5XMZ3_MICPN</name>
<dbReference type="AlphaFoldDB" id="F5XMZ3"/>
<dbReference type="STRING" id="1032480.MLP_10520"/>
<dbReference type="Proteomes" id="UP000007947">
    <property type="component" value="Chromosome"/>
</dbReference>
<protein>
    <submittedName>
        <fullName evidence="2">Uncharacterized protein</fullName>
    </submittedName>
</protein>